<dbReference type="OrthoDB" id="9768354at2"/>
<reference evidence="2 3" key="1">
    <citation type="submission" date="2017-08" db="EMBL/GenBank/DDBJ databases">
        <title>Mesorhizobium wenxinae sp. nov., a novel rhizobial species isolated from root nodules of chickpea (Cicer arietinum L.).</title>
        <authorList>
            <person name="Zhang J."/>
        </authorList>
    </citation>
    <scope>NUCLEOTIDE SEQUENCE [LARGE SCALE GENOMIC DNA]</scope>
    <source>
        <strain evidence="3">WYCCWR 10019</strain>
    </source>
</reference>
<evidence type="ECO:0000259" key="1">
    <source>
        <dbReference type="Pfam" id="PF04326"/>
    </source>
</evidence>
<keyword evidence="3" id="KW-1185">Reference proteome</keyword>
<comment type="caution">
    <text evidence="2">The sequence shown here is derived from an EMBL/GenBank/DDBJ whole genome shotgun (WGS) entry which is preliminary data.</text>
</comment>
<dbReference type="Proteomes" id="UP000215931">
    <property type="component" value="Unassembled WGS sequence"/>
</dbReference>
<protein>
    <recommendedName>
        <fullName evidence="1">Schlafen AlbA-2 domain-containing protein</fullName>
    </recommendedName>
</protein>
<accession>A0A271K8Q2</accession>
<evidence type="ECO:0000313" key="3">
    <source>
        <dbReference type="Proteomes" id="UP000215931"/>
    </source>
</evidence>
<feature type="domain" description="Schlafen AlbA-2" evidence="1">
    <location>
        <begin position="51"/>
        <end position="167"/>
    </location>
</feature>
<dbReference type="Pfam" id="PF04326">
    <property type="entry name" value="SLFN_AlbA_2"/>
    <property type="match status" value="1"/>
</dbReference>
<gene>
    <name evidence="2" type="ORF">CIT31_29705</name>
</gene>
<dbReference type="InterPro" id="IPR007421">
    <property type="entry name" value="Schlafen_AlbA_2_dom"/>
</dbReference>
<name>A0A271K8Q2_9HYPH</name>
<evidence type="ECO:0000313" key="2">
    <source>
        <dbReference type="EMBL" id="PAP92138.1"/>
    </source>
</evidence>
<dbReference type="AlphaFoldDB" id="A0A271K8Q2"/>
<dbReference type="EMBL" id="NPKH01000037">
    <property type="protein sequence ID" value="PAP92138.1"/>
    <property type="molecule type" value="Genomic_DNA"/>
</dbReference>
<dbReference type="RefSeq" id="WP_095521454.1">
    <property type="nucleotide sequence ID" value="NZ_NPKH01000037.1"/>
</dbReference>
<sequence length="329" mass="36121">MEFDDIISGKEAFLHEAILLETQEGLRLDFKAPAIGKPGAAFTAQGQLTKEGRSSLAKALSAFSNSAGGVLVIGVVCRKNADGVDAAIALEPLPNWKTALSVVSSAVGDLLQPKNDGVRVDGFASHGNQGAGYLVIDVPRSERRPHRSEATDQKQYFKRSGSSTHAMEHFDIEDAFKRASVPDLQLSTRIRRRSSSGPQGQFHLEFWLDNVGEATAFFPSMHLERASTFSVEWPDHILGVHRERTPDGQMSYGNSEYVIHPGQSRLMERLEMTILFDDSRSVVEFVGGAPVGNAMLSVPYSIFAKDMRRKIGEVVLSPAEFLELEWDST</sequence>
<organism evidence="2 3">
    <name type="scientific">Mesorhizobium wenxiniae</name>
    <dbReference type="NCBI Taxonomy" id="2014805"/>
    <lineage>
        <taxon>Bacteria</taxon>
        <taxon>Pseudomonadati</taxon>
        <taxon>Pseudomonadota</taxon>
        <taxon>Alphaproteobacteria</taxon>
        <taxon>Hyphomicrobiales</taxon>
        <taxon>Phyllobacteriaceae</taxon>
        <taxon>Mesorhizobium</taxon>
    </lineage>
</organism>
<dbReference type="InterPro" id="IPR038461">
    <property type="entry name" value="Schlafen_AlbA_2_dom_sf"/>
</dbReference>
<proteinExistence type="predicted"/>
<dbReference type="Gene3D" id="3.30.950.30">
    <property type="entry name" value="Schlafen, AAA domain"/>
    <property type="match status" value="1"/>
</dbReference>